<dbReference type="PANTHER" id="PTHR31689:SF0">
    <property type="entry name" value="DIAMINOPIMELATE EPIMERASE"/>
    <property type="match status" value="1"/>
</dbReference>
<evidence type="ECO:0000256" key="2">
    <source>
        <dbReference type="ARBA" id="ARBA00023235"/>
    </source>
</evidence>
<dbReference type="HAMAP" id="MF_00197">
    <property type="entry name" value="DAP_epimerase"/>
    <property type="match status" value="1"/>
</dbReference>
<accession>A0A224AJV9</accession>
<proteinExistence type="inferred from homology"/>
<evidence type="ECO:0000256" key="1">
    <source>
        <dbReference type="ARBA" id="ARBA00010219"/>
    </source>
</evidence>
<reference evidence="5 6" key="1">
    <citation type="submission" date="2014-06" db="EMBL/GenBank/DDBJ databases">
        <title>Genome sequence of the intracellular symbiont Blattabacterium cuenoti, strain STAT from the wood feeding cockroach Salganea taiwanensis taiwanensis.</title>
        <authorList>
            <person name="Kinjo Y."/>
            <person name="Ohkuma M."/>
            <person name="Tokuda G."/>
        </authorList>
    </citation>
    <scope>NUCLEOTIDE SEQUENCE [LARGE SCALE GENOMIC DNA]</scope>
    <source>
        <strain evidence="5 6">STAT</strain>
    </source>
</reference>
<comment type="similarity">
    <text evidence="1 3">Belongs to the diaminopimelate epimerase family.</text>
</comment>
<dbReference type="GO" id="GO:0005829">
    <property type="term" value="C:cytosol"/>
    <property type="evidence" value="ECO:0007669"/>
    <property type="project" value="TreeGrafter"/>
</dbReference>
<feature type="binding site" evidence="3">
    <location>
        <position position="96"/>
    </location>
    <ligand>
        <name>substrate</name>
    </ligand>
</feature>
<dbReference type="GO" id="GO:0008837">
    <property type="term" value="F:diaminopimelate epimerase activity"/>
    <property type="evidence" value="ECO:0007669"/>
    <property type="project" value="UniProtKB-UniRule"/>
</dbReference>
<feature type="binding site" evidence="3">
    <location>
        <begin position="235"/>
        <end position="236"/>
    </location>
    <ligand>
        <name>substrate</name>
    </ligand>
</feature>
<evidence type="ECO:0000256" key="3">
    <source>
        <dbReference type="HAMAP-Rule" id="MF_00197"/>
    </source>
</evidence>
<feature type="binding site" evidence="3">
    <location>
        <begin position="106"/>
        <end position="107"/>
    </location>
    <ligand>
        <name>substrate</name>
    </ligand>
</feature>
<keyword evidence="3" id="KW-0963">Cytoplasm</keyword>
<comment type="catalytic activity">
    <reaction evidence="3">
        <text>(2S,6S)-2,6-diaminopimelate = meso-2,6-diaminopimelate</text>
        <dbReference type="Rhea" id="RHEA:15393"/>
        <dbReference type="ChEBI" id="CHEBI:57609"/>
        <dbReference type="ChEBI" id="CHEBI:57791"/>
        <dbReference type="EC" id="5.1.1.7"/>
    </reaction>
</comment>
<keyword evidence="3" id="KW-0457">Lysine biosynthesis</keyword>
<dbReference type="Gene3D" id="3.10.310.10">
    <property type="entry name" value="Diaminopimelate Epimerase, Chain A, domain 1"/>
    <property type="match status" value="2"/>
</dbReference>
<sequence>MLLCYYLLVIYCIGDSNIETNISKNNIKFVVMELNFYKYQGTGNDFILLDSRKKKIENPILFKRLCNRHFGIGANGVILIQNDDKYRSDFYMKYCNSDGKESTMCGNGGRCAISFANKLGILKKNKIHFRAIDGYHNGFIVKNNNLVSIHLLDVDKNTIEIHKKYVFLNTGSPHHILFVENIKEKNVYQEGKNIRFQNPYLEKGVNVNFVKILKNNTLQVRTYERGVENETLSCGTGVVASVVAACETNKIKNNMGEILIQTLGGKLWVSLKKTKNEYKNIHLTGNVNFVFKGSILI</sequence>
<feature type="site" description="Could be important to modulate the pK values of the two catalytic cysteine residues" evidence="3">
    <location>
        <position position="174"/>
    </location>
</feature>
<dbReference type="Pfam" id="PF01678">
    <property type="entry name" value="DAP_epimerase"/>
    <property type="match status" value="2"/>
</dbReference>
<comment type="subcellular location">
    <subcellularLocation>
        <location evidence="3">Cytoplasm</location>
    </subcellularLocation>
</comment>
<dbReference type="NCBIfam" id="TIGR00652">
    <property type="entry name" value="DapF"/>
    <property type="match status" value="1"/>
</dbReference>
<gene>
    <name evidence="3 5" type="primary">dapF</name>
    <name evidence="5" type="ORF">STAT_248</name>
</gene>
<feature type="active site" description="Proton acceptor" evidence="3">
    <location>
        <position position="234"/>
    </location>
</feature>
<dbReference type="Proteomes" id="UP000263619">
    <property type="component" value="Chromosome"/>
</dbReference>
<evidence type="ECO:0000313" key="5">
    <source>
        <dbReference type="EMBL" id="BBA17182.1"/>
    </source>
</evidence>
<feature type="binding site" evidence="3">
    <location>
        <position position="206"/>
    </location>
    <ligand>
        <name>substrate</name>
    </ligand>
</feature>
<dbReference type="SUPFAM" id="SSF54506">
    <property type="entry name" value="Diaminopimelate epimerase-like"/>
    <property type="match status" value="2"/>
</dbReference>
<name>A0A224AJV9_9FLAO</name>
<dbReference type="UniPathway" id="UPA00034">
    <property type="reaction ID" value="UER00025"/>
</dbReference>
<keyword evidence="3" id="KW-0028">Amino-acid biosynthesis</keyword>
<feature type="active site" description="Proton donor" evidence="3">
    <location>
        <position position="105"/>
    </location>
</feature>
<dbReference type="GO" id="GO:0009089">
    <property type="term" value="P:lysine biosynthetic process via diaminopimelate"/>
    <property type="evidence" value="ECO:0007669"/>
    <property type="project" value="UniProtKB-UniRule"/>
</dbReference>
<dbReference type="InterPro" id="IPR001653">
    <property type="entry name" value="DAP_epimerase_DapF"/>
</dbReference>
<dbReference type="AlphaFoldDB" id="A0A224AJV9"/>
<comment type="subunit">
    <text evidence="3">Homodimer.</text>
</comment>
<protein>
    <recommendedName>
        <fullName evidence="3 4">Diaminopimelate epimerase</fullName>
        <shortName evidence="3">DAP epimerase</shortName>
        <ecNumber evidence="3 4">5.1.1.7</ecNumber>
    </recommendedName>
    <alternativeName>
        <fullName evidence="3">PLP-independent amino acid racemase</fullName>
    </alternativeName>
</protein>
<feature type="site" description="Could be important to modulate the pK values of the two catalytic cysteine residues" evidence="3">
    <location>
        <position position="224"/>
    </location>
</feature>
<comment type="pathway">
    <text evidence="3">Amino-acid biosynthesis; L-lysine biosynthesis via DAP pathway; DL-2,6-diaminopimelate from LL-2,6-diaminopimelate: step 1/1.</text>
</comment>
<comment type="caution">
    <text evidence="3">Lacks conserved residue(s) required for the propagation of feature annotation.</text>
</comment>
<keyword evidence="6" id="KW-1185">Reference proteome</keyword>
<dbReference type="EMBL" id="AP014608">
    <property type="protein sequence ID" value="BBA17182.1"/>
    <property type="molecule type" value="Genomic_DNA"/>
</dbReference>
<feature type="binding site" evidence="3">
    <location>
        <begin position="224"/>
        <end position="225"/>
    </location>
    <ligand>
        <name>substrate</name>
    </ligand>
</feature>
<comment type="function">
    <text evidence="3">Catalyzes the stereoinversion of LL-2,6-diaminopimelate (L,L-DAP) to meso-diaminopimelate (meso-DAP), a precursor of L-lysine and an essential component of the bacterial peptidoglycan.</text>
</comment>
<feature type="binding site" evidence="3">
    <location>
        <position position="44"/>
    </location>
    <ligand>
        <name>substrate</name>
    </ligand>
</feature>
<dbReference type="PANTHER" id="PTHR31689">
    <property type="entry name" value="DIAMINOPIMELATE EPIMERASE, CHLOROPLASTIC"/>
    <property type="match status" value="1"/>
</dbReference>
<keyword evidence="2 3" id="KW-0413">Isomerase</keyword>
<organism evidence="5 6">
    <name type="scientific">Blattabacterium cuenoti STAT</name>
    <dbReference type="NCBI Taxonomy" id="1457030"/>
    <lineage>
        <taxon>Bacteria</taxon>
        <taxon>Pseudomonadati</taxon>
        <taxon>Bacteroidota</taxon>
        <taxon>Flavobacteriia</taxon>
        <taxon>Flavobacteriales</taxon>
        <taxon>Blattabacteriaceae</taxon>
        <taxon>Blattabacterium</taxon>
    </lineage>
</organism>
<dbReference type="EC" id="5.1.1.7" evidence="3 4"/>
<evidence type="ECO:0000256" key="4">
    <source>
        <dbReference type="NCBIfam" id="TIGR00652"/>
    </source>
</evidence>
<evidence type="ECO:0000313" key="6">
    <source>
        <dbReference type="Proteomes" id="UP000263619"/>
    </source>
</evidence>